<gene>
    <name evidence="6" type="primary">MVK</name>
    <name evidence="6" type="synonym">mvaK1</name>
</gene>
<keyword evidence="2 6" id="KW-0808">Transferase</keyword>
<accession>A0A075I169</accession>
<dbReference type="PANTHER" id="PTHR43290">
    <property type="entry name" value="MEVALONATE KINASE"/>
    <property type="match status" value="1"/>
</dbReference>
<dbReference type="GO" id="GO:0004496">
    <property type="term" value="F:mevalonate kinase activity"/>
    <property type="evidence" value="ECO:0007669"/>
    <property type="project" value="UniProtKB-EC"/>
</dbReference>
<keyword evidence="1" id="KW-0963">Cytoplasm</keyword>
<name>A0A075I169_9EURY</name>
<evidence type="ECO:0000256" key="2">
    <source>
        <dbReference type="ARBA" id="ARBA00022679"/>
    </source>
</evidence>
<evidence type="ECO:0000256" key="4">
    <source>
        <dbReference type="ARBA" id="ARBA00022842"/>
    </source>
</evidence>
<dbReference type="Gene3D" id="3.30.70.890">
    <property type="entry name" value="GHMP kinase, C-terminal domain"/>
    <property type="match status" value="1"/>
</dbReference>
<proteinExistence type="predicted"/>
<evidence type="ECO:0000256" key="1">
    <source>
        <dbReference type="ARBA" id="ARBA00022490"/>
    </source>
</evidence>
<dbReference type="EMBL" id="KF901147">
    <property type="protein sequence ID" value="AIF19778.1"/>
    <property type="molecule type" value="Genomic_DNA"/>
</dbReference>
<dbReference type="SUPFAM" id="SSF54211">
    <property type="entry name" value="Ribosomal protein S5 domain 2-like"/>
    <property type="match status" value="1"/>
</dbReference>
<dbReference type="InterPro" id="IPR036554">
    <property type="entry name" value="GHMP_kinase_C_sf"/>
</dbReference>
<dbReference type="PANTHER" id="PTHR43290:SF2">
    <property type="entry name" value="MEVALONATE KINASE"/>
    <property type="match status" value="1"/>
</dbReference>
<evidence type="ECO:0000256" key="3">
    <source>
        <dbReference type="ARBA" id="ARBA00022777"/>
    </source>
</evidence>
<keyword evidence="4" id="KW-0460">Magnesium</keyword>
<organism evidence="6">
    <name type="scientific">uncultured marine group II/III euryarchaeote KM3_87_G01</name>
    <dbReference type="NCBI Taxonomy" id="1456533"/>
    <lineage>
        <taxon>Archaea</taxon>
        <taxon>Methanobacteriati</taxon>
        <taxon>Methanobacteriota</taxon>
        <taxon>environmental samples</taxon>
    </lineage>
</organism>
<evidence type="ECO:0000313" key="6">
    <source>
        <dbReference type="EMBL" id="AIF19778.1"/>
    </source>
</evidence>
<dbReference type="SUPFAM" id="SSF55060">
    <property type="entry name" value="GHMP Kinase, C-terminal domain"/>
    <property type="match status" value="1"/>
</dbReference>
<feature type="domain" description="GHMP kinase C-terminal" evidence="5">
    <location>
        <begin position="131"/>
        <end position="200"/>
    </location>
</feature>
<dbReference type="AlphaFoldDB" id="A0A075I169"/>
<dbReference type="GO" id="GO:0019287">
    <property type="term" value="P:isopentenyl diphosphate biosynthetic process, mevalonate pathway"/>
    <property type="evidence" value="ECO:0007669"/>
    <property type="project" value="TreeGrafter"/>
</dbReference>
<dbReference type="InterPro" id="IPR013750">
    <property type="entry name" value="GHMP_kinase_C_dom"/>
</dbReference>
<dbReference type="Pfam" id="PF08544">
    <property type="entry name" value="GHMP_kinases_C"/>
    <property type="match status" value="1"/>
</dbReference>
<protein>
    <submittedName>
        <fullName evidence="6">Mevalonate kinase (MVK, mvaK1)</fullName>
        <ecNumber evidence="6">2.7.1.36</ecNumber>
    </submittedName>
</protein>
<dbReference type="InterPro" id="IPR020568">
    <property type="entry name" value="Ribosomal_Su5_D2-typ_SF"/>
</dbReference>
<evidence type="ECO:0000259" key="5">
    <source>
        <dbReference type="Pfam" id="PF08544"/>
    </source>
</evidence>
<dbReference type="GO" id="GO:0005524">
    <property type="term" value="F:ATP binding"/>
    <property type="evidence" value="ECO:0007669"/>
    <property type="project" value="InterPro"/>
</dbReference>
<dbReference type="EC" id="2.7.1.36" evidence="6"/>
<keyword evidence="3 6" id="KW-0418">Kinase</keyword>
<reference evidence="6" key="1">
    <citation type="journal article" date="2014" name="Genome Biol. Evol.">
        <title>Pangenome evidence for extensive interdomain horizontal transfer affecting lineage core and shell genes in uncultured planktonic thaumarchaeota and euryarchaeota.</title>
        <authorList>
            <person name="Deschamps P."/>
            <person name="Zivanovic Y."/>
            <person name="Moreira D."/>
            <person name="Rodriguez-Valera F."/>
            <person name="Lopez-Garcia P."/>
        </authorList>
    </citation>
    <scope>NUCLEOTIDE SEQUENCE</scope>
</reference>
<sequence>MLSTIGQPLDPEKIATLSHLAEAAAQSGRASPTDTSTATLGGCVFVSDKKEQSSEWRYTRSLDTPEGERNWEVHSVSLPPTVSDLWLVVGYTGIHSPTGDMVAGLADLLAKHPEKMSEISRMGEVARNGVDALSKGDYSQVGELMDEAHQLLAGVGVSCQELDDMVEVARRSSLGAKMTGAGGGGCMLALTTNPEETSAALEMRGGRVLVTPFGAPSVRIEKSP</sequence>
<dbReference type="InterPro" id="IPR006205">
    <property type="entry name" value="Mev_gal_kin"/>
</dbReference>
<dbReference type="GO" id="GO:0005829">
    <property type="term" value="C:cytosol"/>
    <property type="evidence" value="ECO:0007669"/>
    <property type="project" value="TreeGrafter"/>
</dbReference>